<evidence type="ECO:0000256" key="1">
    <source>
        <dbReference type="ARBA" id="ARBA00006484"/>
    </source>
</evidence>
<evidence type="ECO:0000313" key="5">
    <source>
        <dbReference type="Proteomes" id="UP000184440"/>
    </source>
</evidence>
<comment type="similarity">
    <text evidence="1">Belongs to the short-chain dehydrogenases/reductases (SDR) family.</text>
</comment>
<dbReference type="AlphaFoldDB" id="A0A1M7RP19"/>
<dbReference type="InterPro" id="IPR036291">
    <property type="entry name" value="NAD(P)-bd_dom_sf"/>
</dbReference>
<dbReference type="PANTHER" id="PTHR43477:SF1">
    <property type="entry name" value="DIHYDROANTICAPSIN 7-DEHYDROGENASE"/>
    <property type="match status" value="1"/>
</dbReference>
<dbReference type="Proteomes" id="UP000184440">
    <property type="component" value="Unassembled WGS sequence"/>
</dbReference>
<name>A0A1M7RP19_9ACTN</name>
<evidence type="ECO:0000256" key="2">
    <source>
        <dbReference type="ARBA" id="ARBA00023002"/>
    </source>
</evidence>
<dbReference type="FunFam" id="3.40.50.720:FF:000084">
    <property type="entry name" value="Short-chain dehydrogenase reductase"/>
    <property type="match status" value="1"/>
</dbReference>
<keyword evidence="5" id="KW-1185">Reference proteome</keyword>
<dbReference type="CDD" id="cd05233">
    <property type="entry name" value="SDR_c"/>
    <property type="match status" value="1"/>
</dbReference>
<proteinExistence type="inferred from homology"/>
<dbReference type="InterPro" id="IPR002347">
    <property type="entry name" value="SDR_fam"/>
</dbReference>
<dbReference type="PRINTS" id="PR00081">
    <property type="entry name" value="GDHRDH"/>
</dbReference>
<dbReference type="STRING" id="134849.SAMN05443668_13334"/>
<evidence type="ECO:0000313" key="4">
    <source>
        <dbReference type="EMBL" id="SHN48087.1"/>
    </source>
</evidence>
<organism evidence="4 5">
    <name type="scientific">Cryptosporangium aurantiacum</name>
    <dbReference type="NCBI Taxonomy" id="134849"/>
    <lineage>
        <taxon>Bacteria</taxon>
        <taxon>Bacillati</taxon>
        <taxon>Actinomycetota</taxon>
        <taxon>Actinomycetes</taxon>
        <taxon>Cryptosporangiales</taxon>
        <taxon>Cryptosporangiaceae</taxon>
        <taxon>Cryptosporangium</taxon>
    </lineage>
</organism>
<accession>A0A1M7RP19</accession>
<dbReference type="PANTHER" id="PTHR43477">
    <property type="entry name" value="DIHYDROANTICAPSIN 7-DEHYDROGENASE"/>
    <property type="match status" value="1"/>
</dbReference>
<evidence type="ECO:0000256" key="3">
    <source>
        <dbReference type="SAM" id="MobiDB-lite"/>
    </source>
</evidence>
<dbReference type="SUPFAM" id="SSF51735">
    <property type="entry name" value="NAD(P)-binding Rossmann-fold domains"/>
    <property type="match status" value="1"/>
</dbReference>
<dbReference type="InterPro" id="IPR051122">
    <property type="entry name" value="SDR_DHRS6-like"/>
</dbReference>
<feature type="region of interest" description="Disordered" evidence="3">
    <location>
        <begin position="1"/>
        <end position="22"/>
    </location>
</feature>
<dbReference type="RefSeq" id="WP_218618126.1">
    <property type="nucleotide sequence ID" value="NZ_FRCS01000033.1"/>
</dbReference>
<gene>
    <name evidence="4" type="ORF">SAMN05443668_13334</name>
</gene>
<reference evidence="4 5" key="1">
    <citation type="submission" date="2016-11" db="EMBL/GenBank/DDBJ databases">
        <authorList>
            <person name="Jaros S."/>
            <person name="Januszkiewicz K."/>
            <person name="Wedrychowicz H."/>
        </authorList>
    </citation>
    <scope>NUCLEOTIDE SEQUENCE [LARGE SCALE GENOMIC DNA]</scope>
    <source>
        <strain evidence="4 5">DSM 46144</strain>
    </source>
</reference>
<keyword evidence="2" id="KW-0560">Oxidoreductase</keyword>
<protein>
    <submittedName>
        <fullName evidence="4">NAD(P)-dependent dehydrogenase, short-chain alcohol dehydrogenase family</fullName>
    </submittedName>
</protein>
<dbReference type="GO" id="GO:0016491">
    <property type="term" value="F:oxidoreductase activity"/>
    <property type="evidence" value="ECO:0007669"/>
    <property type="project" value="UniProtKB-KW"/>
</dbReference>
<dbReference type="Pfam" id="PF13561">
    <property type="entry name" value="adh_short_C2"/>
    <property type="match status" value="1"/>
</dbReference>
<sequence length="264" mass="27227">MTPPFIVNRKEHSEMGSNSSPAALITGGTSGIGMATARLLHTRGYRVVVTGRNPRTLEAARRALPDGVTVFSADAASLTDAARVAAHVRDHVGTLRLVLLNAALEQAALFEEVGEVSFDAHFATNVKGHFFLVRELLPSLARGSAVVFTSSIIADKAMPTMSVYSGTKGAQIALARALAVELAPRGIRVNVVAPGPVDTPALEKLGLPAGQLQALKDDIVAQVPLGRFATPEEIAGAVAFLGSPDATFVTGATLVVGGGFGVAS</sequence>
<dbReference type="EMBL" id="FRCS01000033">
    <property type="protein sequence ID" value="SHN48087.1"/>
    <property type="molecule type" value="Genomic_DNA"/>
</dbReference>
<dbReference type="Gene3D" id="3.40.50.720">
    <property type="entry name" value="NAD(P)-binding Rossmann-like Domain"/>
    <property type="match status" value="1"/>
</dbReference>